<sequence>MERREFIRTLCSGGLCSCVLGVSTLHASGDEPAAKAGAEDWRLPFAQERYARLLALMGAKLSPAEQTEVLEDLGRYCASRSGMADKFKGNPEGFVDELRRRWQAEVSYERGRGRVEIAFPPSGECACPLLRKGLAPGTACDCSAGWQKQAFEEVFGRPVAVRIVSTVLRGGDRCQFSVMLADLSVVS</sequence>
<dbReference type="AlphaFoldDB" id="A0A1J5T0B0"/>
<dbReference type="EMBL" id="MLJW01000014">
    <property type="protein sequence ID" value="OIR13627.1"/>
    <property type="molecule type" value="Genomic_DNA"/>
</dbReference>
<proteinExistence type="predicted"/>
<protein>
    <recommendedName>
        <fullName evidence="2">Metanogen output domain-containing protein</fullName>
    </recommendedName>
</protein>
<comment type="caution">
    <text evidence="1">The sequence shown here is derived from an EMBL/GenBank/DDBJ whole genome shotgun (WGS) entry which is preliminary data.</text>
</comment>
<gene>
    <name evidence="1" type="ORF">GALL_54460</name>
</gene>
<accession>A0A1J5T0B0</accession>
<evidence type="ECO:0000313" key="1">
    <source>
        <dbReference type="EMBL" id="OIR13627.1"/>
    </source>
</evidence>
<name>A0A1J5T0B0_9ZZZZ</name>
<evidence type="ECO:0008006" key="2">
    <source>
        <dbReference type="Google" id="ProtNLM"/>
    </source>
</evidence>
<organism evidence="1">
    <name type="scientific">mine drainage metagenome</name>
    <dbReference type="NCBI Taxonomy" id="410659"/>
    <lineage>
        <taxon>unclassified sequences</taxon>
        <taxon>metagenomes</taxon>
        <taxon>ecological metagenomes</taxon>
    </lineage>
</organism>
<reference evidence="1" key="1">
    <citation type="submission" date="2016-10" db="EMBL/GenBank/DDBJ databases">
        <title>Sequence of Gallionella enrichment culture.</title>
        <authorList>
            <person name="Poehlein A."/>
            <person name="Muehling M."/>
            <person name="Daniel R."/>
        </authorList>
    </citation>
    <scope>NUCLEOTIDE SEQUENCE</scope>
</reference>